<evidence type="ECO:0000256" key="1">
    <source>
        <dbReference type="ARBA" id="ARBA00009437"/>
    </source>
</evidence>
<keyword evidence="3 6" id="KW-0238">DNA-binding</keyword>
<dbReference type="Pfam" id="PF00126">
    <property type="entry name" value="HTH_1"/>
    <property type="match status" value="1"/>
</dbReference>
<dbReference type="InterPro" id="IPR000847">
    <property type="entry name" value="LysR_HTH_N"/>
</dbReference>
<evidence type="ECO:0000259" key="5">
    <source>
        <dbReference type="PROSITE" id="PS50931"/>
    </source>
</evidence>
<dbReference type="SUPFAM" id="SSF46785">
    <property type="entry name" value="Winged helix' DNA-binding domain"/>
    <property type="match status" value="1"/>
</dbReference>
<keyword evidence="7" id="KW-1185">Reference proteome</keyword>
<feature type="domain" description="HTH lysR-type" evidence="5">
    <location>
        <begin position="1"/>
        <end position="59"/>
    </location>
</feature>
<dbReference type="InterPro" id="IPR005119">
    <property type="entry name" value="LysR_subst-bd"/>
</dbReference>
<dbReference type="GO" id="GO:0032993">
    <property type="term" value="C:protein-DNA complex"/>
    <property type="evidence" value="ECO:0007669"/>
    <property type="project" value="TreeGrafter"/>
</dbReference>
<dbReference type="InterPro" id="IPR036390">
    <property type="entry name" value="WH_DNA-bd_sf"/>
</dbReference>
<dbReference type="FunFam" id="1.10.10.10:FF:000001">
    <property type="entry name" value="LysR family transcriptional regulator"/>
    <property type="match status" value="1"/>
</dbReference>
<dbReference type="EMBL" id="VFPA01000002">
    <property type="protein sequence ID" value="TQM10958.1"/>
    <property type="molecule type" value="Genomic_DNA"/>
</dbReference>
<proteinExistence type="inferred from homology"/>
<dbReference type="PANTHER" id="PTHR30346">
    <property type="entry name" value="TRANSCRIPTIONAL DUAL REGULATOR HCAR-RELATED"/>
    <property type="match status" value="1"/>
</dbReference>
<evidence type="ECO:0000313" key="7">
    <source>
        <dbReference type="Proteomes" id="UP000315677"/>
    </source>
</evidence>
<evidence type="ECO:0000256" key="3">
    <source>
        <dbReference type="ARBA" id="ARBA00023125"/>
    </source>
</evidence>
<evidence type="ECO:0000256" key="2">
    <source>
        <dbReference type="ARBA" id="ARBA00023015"/>
    </source>
</evidence>
<dbReference type="Gene3D" id="1.10.10.10">
    <property type="entry name" value="Winged helix-like DNA-binding domain superfamily/Winged helix DNA-binding domain"/>
    <property type="match status" value="1"/>
</dbReference>
<dbReference type="GO" id="GO:0003700">
    <property type="term" value="F:DNA-binding transcription factor activity"/>
    <property type="evidence" value="ECO:0007669"/>
    <property type="project" value="InterPro"/>
</dbReference>
<dbReference type="InterPro" id="IPR036388">
    <property type="entry name" value="WH-like_DNA-bd_sf"/>
</dbReference>
<comment type="similarity">
    <text evidence="1">Belongs to the LysR transcriptional regulatory family.</text>
</comment>
<accession>A0A543DNS2</accession>
<dbReference type="RefSeq" id="WP_211366648.1">
    <property type="nucleotide sequence ID" value="NZ_VFPA01000002.1"/>
</dbReference>
<gene>
    <name evidence="6" type="ORF">FB558_3482</name>
</gene>
<dbReference type="PRINTS" id="PR00039">
    <property type="entry name" value="HTHLYSR"/>
</dbReference>
<comment type="caution">
    <text evidence="6">The sequence shown here is derived from an EMBL/GenBank/DDBJ whole genome shotgun (WGS) entry which is preliminary data.</text>
</comment>
<dbReference type="Pfam" id="PF03466">
    <property type="entry name" value="LysR_substrate"/>
    <property type="match status" value="1"/>
</dbReference>
<evidence type="ECO:0000313" key="6">
    <source>
        <dbReference type="EMBL" id="TQM10958.1"/>
    </source>
</evidence>
<dbReference type="PANTHER" id="PTHR30346:SF0">
    <property type="entry name" value="HCA OPERON TRANSCRIPTIONAL ACTIVATOR HCAR"/>
    <property type="match status" value="1"/>
</dbReference>
<dbReference type="AlphaFoldDB" id="A0A543DNS2"/>
<reference evidence="6 7" key="1">
    <citation type="submission" date="2019-06" db="EMBL/GenBank/DDBJ databases">
        <title>Sequencing the genomes of 1000 actinobacteria strains.</title>
        <authorList>
            <person name="Klenk H.-P."/>
        </authorList>
    </citation>
    <scope>NUCLEOTIDE SEQUENCE [LARGE SCALE GENOMIC DNA]</scope>
    <source>
        <strain evidence="6 7">DSM 45301</strain>
    </source>
</reference>
<dbReference type="PROSITE" id="PS50931">
    <property type="entry name" value="HTH_LYSR"/>
    <property type="match status" value="1"/>
</dbReference>
<organism evidence="6 7">
    <name type="scientific">Pseudonocardia kunmingensis</name>
    <dbReference type="NCBI Taxonomy" id="630975"/>
    <lineage>
        <taxon>Bacteria</taxon>
        <taxon>Bacillati</taxon>
        <taxon>Actinomycetota</taxon>
        <taxon>Actinomycetes</taxon>
        <taxon>Pseudonocardiales</taxon>
        <taxon>Pseudonocardiaceae</taxon>
        <taxon>Pseudonocardia</taxon>
    </lineage>
</organism>
<dbReference type="SUPFAM" id="SSF53850">
    <property type="entry name" value="Periplasmic binding protein-like II"/>
    <property type="match status" value="1"/>
</dbReference>
<keyword evidence="4" id="KW-0804">Transcription</keyword>
<evidence type="ECO:0000256" key="4">
    <source>
        <dbReference type="ARBA" id="ARBA00023163"/>
    </source>
</evidence>
<dbReference type="Gene3D" id="3.40.190.10">
    <property type="entry name" value="Periplasmic binding protein-like II"/>
    <property type="match status" value="2"/>
</dbReference>
<keyword evidence="2" id="KW-0805">Transcription regulation</keyword>
<name>A0A543DNS2_9PSEU</name>
<protein>
    <submittedName>
        <fullName evidence="6">DNA-binding transcriptional LysR family regulator</fullName>
    </submittedName>
</protein>
<sequence>MDLLRHLDFFVAIAEEGHFGRAASRLGMAQPPLSQGLQRLERALGVVLVDRSSRGARLNAAGRDLLPRARALLEDAEELRRAASAHGADAPLRIGAVPQLTARAAAAVATACRAAGGGPPEVVTGPTTELVDGLSAGRLDLAVVVHPALLGTLHSGPVHRLATALLLPAEHAAAAGTGPVVLRSLRGLALAAAPRAHGPAAHDLLRDTLEQRGLVTEPVSAPDDRAALVLVATGRAFAITADPDLRAPGVVRRDVAGEPLPLRLRAVWRGPGPDPAVRDAVLAALGAEPAA</sequence>
<dbReference type="GO" id="GO:0003677">
    <property type="term" value="F:DNA binding"/>
    <property type="evidence" value="ECO:0007669"/>
    <property type="project" value="UniProtKB-KW"/>
</dbReference>
<dbReference type="Proteomes" id="UP000315677">
    <property type="component" value="Unassembled WGS sequence"/>
</dbReference>